<keyword evidence="4" id="KW-1185">Reference proteome</keyword>
<keyword evidence="2" id="KW-0812">Transmembrane</keyword>
<evidence type="ECO:0000313" key="4">
    <source>
        <dbReference type="Proteomes" id="UP000699975"/>
    </source>
</evidence>
<dbReference type="EMBL" id="JAGSPB010000002">
    <property type="protein sequence ID" value="MBV7265954.1"/>
    <property type="molecule type" value="Genomic_DNA"/>
</dbReference>
<feature type="transmembrane region" description="Helical" evidence="2">
    <location>
        <begin position="31"/>
        <end position="51"/>
    </location>
</feature>
<gene>
    <name evidence="3" type="ORF">KCG45_07160</name>
</gene>
<proteinExistence type="predicted"/>
<dbReference type="RefSeq" id="WP_218316550.1">
    <property type="nucleotide sequence ID" value="NZ_JAGSPB010000002.1"/>
</dbReference>
<reference evidence="3 4" key="1">
    <citation type="submission" date="2021-04" db="EMBL/GenBank/DDBJ databases">
        <authorList>
            <person name="Pira H."/>
            <person name="Risdian C."/>
            <person name="Wink J."/>
        </authorList>
    </citation>
    <scope>NUCLEOTIDE SEQUENCE [LARGE SCALE GENOMIC DNA]</scope>
    <source>
        <strain evidence="3 4">WH131</strain>
    </source>
</reference>
<sequence>MASTPSPDASEAAQRPGLLSVLQDRNIDRRVFGLAAALIIEALIIALLFSLGAEIIGEPEAEETLTTFSAIDPTTEPEPAVEEAPPPAEAPPAPETPQQPAPEVPPEPVPEQPAPPVAQPPAVVLPVPAPAPPAQPPAPPPAAPARPARSYGPPSTGSSSSVDSQRVGNAPNGEPLYAARWYREPTDGELAGYLSTATGPGAAMIVCRTVPDFYVEDCELLGETPPGSQIGRAVLAAAWQFRVRPATVGGRSQVGSWVRIRIDYVARP</sequence>
<feature type="compositionally biased region" description="Pro residues" evidence="1">
    <location>
        <begin position="84"/>
        <end position="119"/>
    </location>
</feature>
<evidence type="ECO:0000313" key="3">
    <source>
        <dbReference type="EMBL" id="MBV7265954.1"/>
    </source>
</evidence>
<evidence type="ECO:0000256" key="1">
    <source>
        <dbReference type="SAM" id="MobiDB-lite"/>
    </source>
</evidence>
<organism evidence="3 4">
    <name type="scientific">Erythrobacter ani</name>
    <dbReference type="NCBI Taxonomy" id="2827235"/>
    <lineage>
        <taxon>Bacteria</taxon>
        <taxon>Pseudomonadati</taxon>
        <taxon>Pseudomonadota</taxon>
        <taxon>Alphaproteobacteria</taxon>
        <taxon>Sphingomonadales</taxon>
        <taxon>Erythrobacteraceae</taxon>
        <taxon>Erythrobacter/Porphyrobacter group</taxon>
        <taxon>Erythrobacter</taxon>
    </lineage>
</organism>
<keyword evidence="2" id="KW-0472">Membrane</keyword>
<feature type="compositionally biased region" description="Low complexity" evidence="1">
    <location>
        <begin position="145"/>
        <end position="164"/>
    </location>
</feature>
<dbReference type="Proteomes" id="UP000699975">
    <property type="component" value="Unassembled WGS sequence"/>
</dbReference>
<evidence type="ECO:0000256" key="2">
    <source>
        <dbReference type="SAM" id="Phobius"/>
    </source>
</evidence>
<protein>
    <recommendedName>
        <fullName evidence="5">Protein TonB</fullName>
    </recommendedName>
</protein>
<comment type="caution">
    <text evidence="3">The sequence shown here is derived from an EMBL/GenBank/DDBJ whole genome shotgun (WGS) entry which is preliminary data.</text>
</comment>
<name>A0ABS6SLL3_9SPHN</name>
<accession>A0ABS6SLL3</accession>
<feature type="compositionally biased region" description="Pro residues" evidence="1">
    <location>
        <begin position="127"/>
        <end position="144"/>
    </location>
</feature>
<feature type="region of interest" description="Disordered" evidence="1">
    <location>
        <begin position="72"/>
        <end position="173"/>
    </location>
</feature>
<evidence type="ECO:0008006" key="5">
    <source>
        <dbReference type="Google" id="ProtNLM"/>
    </source>
</evidence>
<keyword evidence="2" id="KW-1133">Transmembrane helix</keyword>